<dbReference type="AlphaFoldDB" id="A0A8H3US81"/>
<dbReference type="EMBL" id="WNWS01000197">
    <property type="protein sequence ID" value="KAE9975335.1"/>
    <property type="molecule type" value="Genomic_DNA"/>
</dbReference>
<evidence type="ECO:0000313" key="3">
    <source>
        <dbReference type="Proteomes" id="UP000447873"/>
    </source>
</evidence>
<feature type="region of interest" description="Disordered" evidence="1">
    <location>
        <begin position="1"/>
        <end position="21"/>
    </location>
</feature>
<evidence type="ECO:0000256" key="1">
    <source>
        <dbReference type="SAM" id="MobiDB-lite"/>
    </source>
</evidence>
<gene>
    <name evidence="2" type="ORF">EG328_003235</name>
</gene>
<dbReference type="Proteomes" id="UP000447873">
    <property type="component" value="Unassembled WGS sequence"/>
</dbReference>
<evidence type="ECO:0000313" key="2">
    <source>
        <dbReference type="EMBL" id="KAE9975335.1"/>
    </source>
</evidence>
<accession>A0A8H3US81</accession>
<protein>
    <submittedName>
        <fullName evidence="2">Uncharacterized protein</fullName>
    </submittedName>
</protein>
<reference evidence="2 3" key="1">
    <citation type="submission" date="2018-12" db="EMBL/GenBank/DDBJ databases">
        <title>Venturia inaequalis Genome Resource.</title>
        <authorList>
            <person name="Lichtner F.J."/>
        </authorList>
    </citation>
    <scope>NUCLEOTIDE SEQUENCE [LARGE SCALE GENOMIC DNA]</scope>
    <source>
        <strain evidence="2 3">120213</strain>
    </source>
</reference>
<organism evidence="2 3">
    <name type="scientific">Venturia inaequalis</name>
    <name type="common">Apple scab fungus</name>
    <dbReference type="NCBI Taxonomy" id="5025"/>
    <lineage>
        <taxon>Eukaryota</taxon>
        <taxon>Fungi</taxon>
        <taxon>Dikarya</taxon>
        <taxon>Ascomycota</taxon>
        <taxon>Pezizomycotina</taxon>
        <taxon>Dothideomycetes</taxon>
        <taxon>Pleosporomycetidae</taxon>
        <taxon>Venturiales</taxon>
        <taxon>Venturiaceae</taxon>
        <taxon>Venturia</taxon>
    </lineage>
</organism>
<comment type="caution">
    <text evidence="2">The sequence shown here is derived from an EMBL/GenBank/DDBJ whole genome shotgun (WGS) entry which is preliminary data.</text>
</comment>
<name>A0A8H3US81_VENIN</name>
<proteinExistence type="predicted"/>
<sequence>MSSPEPWNAPGKSEGEGKSHFYRDSSLSASYALSLTSDHNATTQDYNALLSAALCAVLLTIPTHMDHASISHS</sequence>